<comment type="caution">
    <text evidence="2">The sequence shown here is derived from an EMBL/GenBank/DDBJ whole genome shotgun (WGS) entry which is preliminary data.</text>
</comment>
<dbReference type="Pfam" id="PF13467">
    <property type="entry name" value="RHH_4"/>
    <property type="match status" value="1"/>
</dbReference>
<dbReference type="EMBL" id="JASMWN010000015">
    <property type="protein sequence ID" value="MDU9005610.1"/>
    <property type="molecule type" value="Genomic_DNA"/>
</dbReference>
<dbReference type="Gene3D" id="1.10.3990.20">
    <property type="entry name" value="protein bp1543"/>
    <property type="match status" value="1"/>
</dbReference>
<organism evidence="2 3">
    <name type="scientific">Sedimentitalea todarodis</name>
    <dbReference type="NCBI Taxonomy" id="1631240"/>
    <lineage>
        <taxon>Bacteria</taxon>
        <taxon>Pseudomonadati</taxon>
        <taxon>Pseudomonadota</taxon>
        <taxon>Alphaproteobacteria</taxon>
        <taxon>Rhodobacterales</taxon>
        <taxon>Paracoccaceae</taxon>
        <taxon>Sedimentitalea</taxon>
    </lineage>
</organism>
<reference evidence="3" key="1">
    <citation type="submission" date="2023-05" db="EMBL/GenBank/DDBJ databases">
        <title>Sedimentitalea sp. nov. JM2-8.</title>
        <authorList>
            <person name="Huang J."/>
        </authorList>
    </citation>
    <scope>NUCLEOTIDE SEQUENCE [LARGE SCALE GENOMIC DNA]</scope>
    <source>
        <strain evidence="3">KHS03</strain>
    </source>
</reference>
<dbReference type="InterPro" id="IPR027373">
    <property type="entry name" value="RHH_dom"/>
</dbReference>
<evidence type="ECO:0000259" key="1">
    <source>
        <dbReference type="Pfam" id="PF13467"/>
    </source>
</evidence>
<gene>
    <name evidence="2" type="ORF">QO231_17395</name>
</gene>
<evidence type="ECO:0000313" key="3">
    <source>
        <dbReference type="Proteomes" id="UP001255416"/>
    </source>
</evidence>
<dbReference type="InterPro" id="IPR038268">
    <property type="entry name" value="RHH_sf"/>
</dbReference>
<accession>A0ABU3VHH3</accession>
<feature type="domain" description="Ribbon-helix-helix" evidence="1">
    <location>
        <begin position="16"/>
        <end position="82"/>
    </location>
</feature>
<proteinExistence type="predicted"/>
<name>A0ABU3VHH3_9RHOB</name>
<dbReference type="RefSeq" id="WP_316779261.1">
    <property type="nucleotide sequence ID" value="NZ_JASMWN010000015.1"/>
</dbReference>
<evidence type="ECO:0000313" key="2">
    <source>
        <dbReference type="EMBL" id="MDU9005610.1"/>
    </source>
</evidence>
<sequence length="129" mass="14773">MCRLFIGADPDLWASQTRSIRMEGMVTSVRLENMFWMILEEIAAADDMNVPQLLHQLYNESIDEGHDLGNFTSFLRVCCLRQIDLQLKGLIPTQHSDGFDMLPAEEILKIEAENNRKRGSRKSVPKGQH</sequence>
<keyword evidence="3" id="KW-1185">Reference proteome</keyword>
<protein>
    <submittedName>
        <fullName evidence="2">Ribbon-helix-helix domain-containing protein</fullName>
    </submittedName>
</protein>
<dbReference type="Proteomes" id="UP001255416">
    <property type="component" value="Unassembled WGS sequence"/>
</dbReference>